<dbReference type="Proteomes" id="UP001583177">
    <property type="component" value="Unassembled WGS sequence"/>
</dbReference>
<evidence type="ECO:0000256" key="1">
    <source>
        <dbReference type="SAM" id="MobiDB-lite"/>
    </source>
</evidence>
<name>A0ABR3W8X6_9PEZI</name>
<keyword evidence="4" id="KW-1185">Reference proteome</keyword>
<dbReference type="EMBL" id="JAWRVE010000124">
    <property type="protein sequence ID" value="KAL1856281.1"/>
    <property type="molecule type" value="Genomic_DNA"/>
</dbReference>
<evidence type="ECO:0000313" key="4">
    <source>
        <dbReference type="Proteomes" id="UP001583177"/>
    </source>
</evidence>
<dbReference type="InterPro" id="IPR048263">
    <property type="entry name" value="Arb2"/>
</dbReference>
<dbReference type="Pfam" id="PF22749">
    <property type="entry name" value="Arb2"/>
    <property type="match status" value="1"/>
</dbReference>
<feature type="compositionally biased region" description="Basic and acidic residues" evidence="1">
    <location>
        <begin position="168"/>
        <end position="187"/>
    </location>
</feature>
<gene>
    <name evidence="3" type="ORF">Daus18300_010854</name>
</gene>
<evidence type="ECO:0000259" key="2">
    <source>
        <dbReference type="Pfam" id="PF22749"/>
    </source>
</evidence>
<reference evidence="3 4" key="1">
    <citation type="journal article" date="2024" name="IMA Fungus">
        <title>IMA Genome - F19 : A genome assembly and annotation guide to empower mycologists, including annotated draft genome sequences of Ceratocystis pirilliformis, Diaporthe australafricana, Fusarium ophioides, Paecilomyces lecythidis, and Sporothrix stenoceras.</title>
        <authorList>
            <person name="Aylward J."/>
            <person name="Wilson A.M."/>
            <person name="Visagie C.M."/>
            <person name="Spraker J."/>
            <person name="Barnes I."/>
            <person name="Buitendag C."/>
            <person name="Ceriani C."/>
            <person name="Del Mar Angel L."/>
            <person name="du Plessis D."/>
            <person name="Fuchs T."/>
            <person name="Gasser K."/>
            <person name="Kramer D."/>
            <person name="Li W."/>
            <person name="Munsamy K."/>
            <person name="Piso A."/>
            <person name="Price J.L."/>
            <person name="Sonnekus B."/>
            <person name="Thomas C."/>
            <person name="van der Nest A."/>
            <person name="van Dijk A."/>
            <person name="van Heerden A."/>
            <person name="van Vuuren N."/>
            <person name="Yilmaz N."/>
            <person name="Duong T.A."/>
            <person name="van der Merwe N.A."/>
            <person name="Wingfield M.J."/>
            <person name="Wingfield B.D."/>
        </authorList>
    </citation>
    <scope>NUCLEOTIDE SEQUENCE [LARGE SCALE GENOMIC DNA]</scope>
    <source>
        <strain evidence="3 4">CMW 18300</strain>
    </source>
</reference>
<sequence length="475" mass="51753">MFRRRWSGLPEDPVFPADLKKLGYFVEPKSDEIRQIDDPKYYFHYFESKNTRYNDRKRFAFDSAVQAQLIHPRLEALGLSKLALPLGAGADDDAANNTDRRHVPIFVSPDLKSKKRVVVIFGETEQELGVIAHRVIGGPGGVDKGSMVGITRALLQQGKEQGTTQDQDQDKDSKDMKDKEDQDHQDSDTGVVLANTGELWWWPEGGRGLTPRGGQNAPMRSAVHLGRFRGGGGGGEGEEADDVVPQNEDAAAHVACVFEQVLGSARFVSPGAVVQVVGVGNGASAAEWFLEHNWARWGGGKIGCLATLGGALDADSVWDPGFREFLREKSRLYITSHEPAGTPISGPDGNDKTAITTSYGTHIFSSGERYYSELMLIKAQDVLLAWLAEVHRAGAGYANPEVGVTFADEKFEEPRPWSDDGSGPAREEGGEAEAGAAGAGAGFQLPTRQEEKDSGLEIITREEWDDRMRKEGKGK</sequence>
<accession>A0ABR3W8X6</accession>
<feature type="region of interest" description="Disordered" evidence="1">
    <location>
        <begin position="156"/>
        <end position="190"/>
    </location>
</feature>
<feature type="domain" description="Arb2" evidence="2">
    <location>
        <begin position="15"/>
        <end position="339"/>
    </location>
</feature>
<dbReference type="InterPro" id="IPR053858">
    <property type="entry name" value="Arb2_dom"/>
</dbReference>
<organism evidence="3 4">
    <name type="scientific">Diaporthe australafricana</name>
    <dbReference type="NCBI Taxonomy" id="127596"/>
    <lineage>
        <taxon>Eukaryota</taxon>
        <taxon>Fungi</taxon>
        <taxon>Dikarya</taxon>
        <taxon>Ascomycota</taxon>
        <taxon>Pezizomycotina</taxon>
        <taxon>Sordariomycetes</taxon>
        <taxon>Sordariomycetidae</taxon>
        <taxon>Diaporthales</taxon>
        <taxon>Diaporthaceae</taxon>
        <taxon>Diaporthe</taxon>
    </lineage>
</organism>
<dbReference type="PANTHER" id="PTHR21357:SF4">
    <property type="entry name" value="FAM172 FAMILY PROTEIN HOMOLOG CG10038"/>
    <property type="match status" value="1"/>
</dbReference>
<dbReference type="PANTHER" id="PTHR21357">
    <property type="entry name" value="FAM172 FAMILY PROTEIN HOMOLOG CG10038"/>
    <property type="match status" value="1"/>
</dbReference>
<proteinExistence type="predicted"/>
<protein>
    <recommendedName>
        <fullName evidence="2">Arb2 domain-containing protein</fullName>
    </recommendedName>
</protein>
<feature type="region of interest" description="Disordered" evidence="1">
    <location>
        <begin position="411"/>
        <end position="475"/>
    </location>
</feature>
<comment type="caution">
    <text evidence="3">The sequence shown here is derived from an EMBL/GenBank/DDBJ whole genome shotgun (WGS) entry which is preliminary data.</text>
</comment>
<evidence type="ECO:0000313" key="3">
    <source>
        <dbReference type="EMBL" id="KAL1856281.1"/>
    </source>
</evidence>
<feature type="compositionally biased region" description="Low complexity" evidence="1">
    <location>
        <begin position="156"/>
        <end position="166"/>
    </location>
</feature>
<feature type="compositionally biased region" description="Basic and acidic residues" evidence="1">
    <location>
        <begin position="448"/>
        <end position="475"/>
    </location>
</feature>